<evidence type="ECO:0000259" key="3">
    <source>
        <dbReference type="Pfam" id="PF02906"/>
    </source>
</evidence>
<evidence type="ECO:0000256" key="2">
    <source>
        <dbReference type="ARBA" id="ARBA00025700"/>
    </source>
</evidence>
<evidence type="ECO:0000313" key="5">
    <source>
        <dbReference type="EMBL" id="MDE46657.1"/>
    </source>
</evidence>
<dbReference type="InterPro" id="IPR004108">
    <property type="entry name" value="Fe_hydrogenase_lsu_C"/>
</dbReference>
<comment type="similarity">
    <text evidence="1">Belongs to the NARF family.</text>
</comment>
<dbReference type="InterPro" id="IPR050340">
    <property type="entry name" value="Cytosolic_Fe-S_CAF"/>
</dbReference>
<protein>
    <submittedName>
        <fullName evidence="5">Cytosolic Fe-S cluster assembly factor NARFL</fullName>
    </submittedName>
</protein>
<proteinExistence type="inferred from homology"/>
<accession>A0A6G1S914</accession>
<name>A0A6G1S914_9ACAR</name>
<comment type="function">
    <text evidence="2">Component of the cytosolic iron-sulfur (Fe/S) protein assembly machinery. Required for maturation of extramitochondrial Fe/S proteins.</text>
</comment>
<evidence type="ECO:0000256" key="1">
    <source>
        <dbReference type="ARBA" id="ARBA00006596"/>
    </source>
</evidence>
<reference evidence="5" key="1">
    <citation type="submission" date="2018-10" db="EMBL/GenBank/DDBJ databases">
        <title>Transcriptome assembly of Aceria tosichella (Wheat curl mite) Type 2.</title>
        <authorList>
            <person name="Scully E.D."/>
            <person name="Geib S.M."/>
            <person name="Palmer N.A."/>
            <person name="Gupta A.K."/>
            <person name="Sarath G."/>
            <person name="Tatineni S."/>
        </authorList>
    </citation>
    <scope>NUCLEOTIDE SEQUENCE</scope>
    <source>
        <strain evidence="5">LincolnNE</strain>
    </source>
</reference>
<dbReference type="AlphaFoldDB" id="A0A6G1S914"/>
<dbReference type="Gene3D" id="3.40.50.1780">
    <property type="match status" value="1"/>
</dbReference>
<dbReference type="InterPro" id="IPR009016">
    <property type="entry name" value="Fe_hydrogenase"/>
</dbReference>
<dbReference type="Pfam" id="PF02906">
    <property type="entry name" value="Fe_hyd_lg_C"/>
    <property type="match status" value="1"/>
</dbReference>
<dbReference type="EMBL" id="GGYP01001886">
    <property type="protein sequence ID" value="MDE46657.1"/>
    <property type="molecule type" value="Transcribed_RNA"/>
</dbReference>
<dbReference type="EMBL" id="GGYP01001104">
    <property type="protein sequence ID" value="MDE45875.1"/>
    <property type="molecule type" value="Transcribed_RNA"/>
</dbReference>
<evidence type="ECO:0000313" key="4">
    <source>
        <dbReference type="EMBL" id="MDE45875.1"/>
    </source>
</evidence>
<sequence length="458" mass="51259">MSFVKLENLNDFIEPSSVCIKPIEKKTAGVVAKVNDINLSDCLACSGCITSAETVLVQQQTHEELFKIINECKSSKVHREIVVSLSLQSIASLAHKYGISAQEAAERIASFFISIGCNKVHDINLARHLALFEAYKEFKKRRSAGADSKSPIISSICPGWICYAEKTNGDLIIPHLSQVRSPQQIMGSLIKELYSSSTGRLKSDIYHVTLMPCFDKKLEASRGDFKYFSDDGDNEYKDVDCVLTPLEFEQILNDEGVTLLDLERRKLDLLVKTELDFDAPLTSHFGSGSGGYAENILLAEASELFNMKETDLYDNLEYSILRNSDFTELTLKKVGDDDSKAVRRFAIVNGFRNIQTVVQRLKRKALKYDYIEIMACPSGCINGGAQCKPNFGEDRNKMVQATKELYDEVSKVSLSLNSSTLKDMLTSSLKLDNQLAIDKLLYTEFHAVPKMQNLTVTW</sequence>
<feature type="domain" description="Iron hydrogenase large subunit C-terminal" evidence="3">
    <location>
        <begin position="80"/>
        <end position="384"/>
    </location>
</feature>
<dbReference type="PANTHER" id="PTHR11615">
    <property type="entry name" value="NITRATE, FORMATE, IRON DEHYDROGENASE"/>
    <property type="match status" value="1"/>
</dbReference>
<dbReference type="SUPFAM" id="SSF53920">
    <property type="entry name" value="Fe-only hydrogenase"/>
    <property type="match status" value="1"/>
</dbReference>
<organism evidence="5">
    <name type="scientific">Aceria tosichella</name>
    <name type="common">wheat curl mite</name>
    <dbReference type="NCBI Taxonomy" id="561515"/>
    <lineage>
        <taxon>Eukaryota</taxon>
        <taxon>Metazoa</taxon>
        <taxon>Ecdysozoa</taxon>
        <taxon>Arthropoda</taxon>
        <taxon>Chelicerata</taxon>
        <taxon>Arachnida</taxon>
        <taxon>Acari</taxon>
        <taxon>Acariformes</taxon>
        <taxon>Trombidiformes</taxon>
        <taxon>Prostigmata</taxon>
        <taxon>Eupodina</taxon>
        <taxon>Eriophyoidea</taxon>
        <taxon>Eriophyidae</taxon>
        <taxon>Eriophyinae</taxon>
        <taxon>Aceriini</taxon>
        <taxon>Aceria</taxon>
    </lineage>
</organism>
<dbReference type="Gene3D" id="3.40.950.10">
    <property type="entry name" value="Fe-only Hydrogenase (Larger Subunit), Chain L, domain 3"/>
    <property type="match status" value="1"/>
</dbReference>
<gene>
    <name evidence="5" type="primary">NARFL_1</name>
    <name evidence="4" type="synonym">NARFL_0</name>
    <name evidence="5" type="ORF">g.16660</name>
    <name evidence="4" type="ORF">g.16661</name>
</gene>